<proteinExistence type="predicted"/>
<dbReference type="Proteomes" id="UP001151760">
    <property type="component" value="Unassembled WGS sequence"/>
</dbReference>
<keyword evidence="3" id="KW-1185">Reference proteome</keyword>
<reference evidence="2" key="1">
    <citation type="journal article" date="2022" name="Int. J. Mol. Sci.">
        <title>Draft Genome of Tanacetum Coccineum: Genomic Comparison of Closely Related Tanacetum-Family Plants.</title>
        <authorList>
            <person name="Yamashiro T."/>
            <person name="Shiraishi A."/>
            <person name="Nakayama K."/>
            <person name="Satake H."/>
        </authorList>
    </citation>
    <scope>NUCLEOTIDE SEQUENCE</scope>
</reference>
<protein>
    <submittedName>
        <fullName evidence="2">Uncharacterized protein</fullName>
    </submittedName>
</protein>
<accession>A0ABQ5EQ08</accession>
<gene>
    <name evidence="2" type="ORF">Tco_0978945</name>
</gene>
<evidence type="ECO:0000313" key="2">
    <source>
        <dbReference type="EMBL" id="GJT52788.1"/>
    </source>
</evidence>
<name>A0ABQ5EQ08_9ASTR</name>
<feature type="compositionally biased region" description="Polar residues" evidence="1">
    <location>
        <begin position="1"/>
        <end position="16"/>
    </location>
</feature>
<sequence length="161" mass="17464">MNDGNSYYEQGDNASSKEGLVATQMANSRKRTETSYGDRELNNSSTFYHTAERPDDITCGTCTAIRAVLRRMGTKTGGVLSDSGIGGAIVQGGETYVYQYRCGVLKRLGLSVCPIQINLPNGLIRILQNVRSALRGALRASSSCVKHHRVNTTLDGPTYLL</sequence>
<reference evidence="2" key="2">
    <citation type="submission" date="2022-01" db="EMBL/GenBank/DDBJ databases">
        <authorList>
            <person name="Yamashiro T."/>
            <person name="Shiraishi A."/>
            <person name="Satake H."/>
            <person name="Nakayama K."/>
        </authorList>
    </citation>
    <scope>NUCLEOTIDE SEQUENCE</scope>
</reference>
<organism evidence="2 3">
    <name type="scientific">Tanacetum coccineum</name>
    <dbReference type="NCBI Taxonomy" id="301880"/>
    <lineage>
        <taxon>Eukaryota</taxon>
        <taxon>Viridiplantae</taxon>
        <taxon>Streptophyta</taxon>
        <taxon>Embryophyta</taxon>
        <taxon>Tracheophyta</taxon>
        <taxon>Spermatophyta</taxon>
        <taxon>Magnoliopsida</taxon>
        <taxon>eudicotyledons</taxon>
        <taxon>Gunneridae</taxon>
        <taxon>Pentapetalae</taxon>
        <taxon>asterids</taxon>
        <taxon>campanulids</taxon>
        <taxon>Asterales</taxon>
        <taxon>Asteraceae</taxon>
        <taxon>Asteroideae</taxon>
        <taxon>Anthemideae</taxon>
        <taxon>Anthemidinae</taxon>
        <taxon>Tanacetum</taxon>
    </lineage>
</organism>
<dbReference type="EMBL" id="BQNB010016528">
    <property type="protein sequence ID" value="GJT52788.1"/>
    <property type="molecule type" value="Genomic_DNA"/>
</dbReference>
<comment type="caution">
    <text evidence="2">The sequence shown here is derived from an EMBL/GenBank/DDBJ whole genome shotgun (WGS) entry which is preliminary data.</text>
</comment>
<feature type="region of interest" description="Disordered" evidence="1">
    <location>
        <begin position="1"/>
        <end position="42"/>
    </location>
</feature>
<evidence type="ECO:0000256" key="1">
    <source>
        <dbReference type="SAM" id="MobiDB-lite"/>
    </source>
</evidence>
<feature type="compositionally biased region" description="Basic and acidic residues" evidence="1">
    <location>
        <begin position="30"/>
        <end position="41"/>
    </location>
</feature>
<evidence type="ECO:0000313" key="3">
    <source>
        <dbReference type="Proteomes" id="UP001151760"/>
    </source>
</evidence>